<evidence type="ECO:0000313" key="2">
    <source>
        <dbReference type="Proteomes" id="UP001165960"/>
    </source>
</evidence>
<dbReference type="EMBL" id="QTSX02000816">
    <property type="protein sequence ID" value="KAJ9084686.1"/>
    <property type="molecule type" value="Genomic_DNA"/>
</dbReference>
<reference evidence="1" key="1">
    <citation type="submission" date="2022-04" db="EMBL/GenBank/DDBJ databases">
        <title>Genome of the entomopathogenic fungus Entomophthora muscae.</title>
        <authorList>
            <person name="Elya C."/>
            <person name="Lovett B.R."/>
            <person name="Lee E."/>
            <person name="Macias A.M."/>
            <person name="Hajek A.E."/>
            <person name="De Bivort B.L."/>
            <person name="Kasson M.T."/>
            <person name="De Fine Licht H.H."/>
            <person name="Stajich J.E."/>
        </authorList>
    </citation>
    <scope>NUCLEOTIDE SEQUENCE</scope>
    <source>
        <strain evidence="1">Berkeley</strain>
    </source>
</reference>
<protein>
    <submittedName>
        <fullName evidence="1">Uncharacterized protein</fullName>
    </submittedName>
</protein>
<organism evidence="1 2">
    <name type="scientific">Entomophthora muscae</name>
    <dbReference type="NCBI Taxonomy" id="34485"/>
    <lineage>
        <taxon>Eukaryota</taxon>
        <taxon>Fungi</taxon>
        <taxon>Fungi incertae sedis</taxon>
        <taxon>Zoopagomycota</taxon>
        <taxon>Entomophthoromycotina</taxon>
        <taxon>Entomophthoromycetes</taxon>
        <taxon>Entomophthorales</taxon>
        <taxon>Entomophthoraceae</taxon>
        <taxon>Entomophthora</taxon>
    </lineage>
</organism>
<comment type="caution">
    <text evidence="1">The sequence shown here is derived from an EMBL/GenBank/DDBJ whole genome shotgun (WGS) entry which is preliminary data.</text>
</comment>
<name>A0ACC2UDR9_9FUNG</name>
<sequence length="106" mass="12118">MTMAYQQSTSLDDSISLLSAFSFSSFGPLLLYTPSSDPPFKHPVQRKPCYRPLTHVPHKNSFCMGFYLRSLESPRSFDHMLLYGFRNSTHSTDTLFISLTPDIAKY</sequence>
<dbReference type="Proteomes" id="UP001165960">
    <property type="component" value="Unassembled WGS sequence"/>
</dbReference>
<keyword evidence="2" id="KW-1185">Reference proteome</keyword>
<proteinExistence type="predicted"/>
<accession>A0ACC2UDR9</accession>
<gene>
    <name evidence="1" type="ORF">DSO57_1021718</name>
</gene>
<evidence type="ECO:0000313" key="1">
    <source>
        <dbReference type="EMBL" id="KAJ9084686.1"/>
    </source>
</evidence>